<evidence type="ECO:0000313" key="1">
    <source>
        <dbReference type="EMBL" id="OON18619.1"/>
    </source>
</evidence>
<reference evidence="1 2" key="1">
    <citation type="submission" date="2015-03" db="EMBL/GenBank/DDBJ databases">
        <title>Draft genome of the nematode, Opisthorchis viverrini.</title>
        <authorList>
            <person name="Mitreva M."/>
        </authorList>
    </citation>
    <scope>NUCLEOTIDE SEQUENCE [LARGE SCALE GENOMIC DNA]</scope>
    <source>
        <strain evidence="1">Khon Kaen</strain>
    </source>
</reference>
<keyword evidence="2" id="KW-1185">Reference proteome</keyword>
<accession>A0A1S8WVQ1</accession>
<protein>
    <submittedName>
        <fullName evidence="1">Uncharacterized protein</fullName>
    </submittedName>
</protein>
<dbReference type="EMBL" id="KV894007">
    <property type="protein sequence ID" value="OON18619.1"/>
    <property type="molecule type" value="Genomic_DNA"/>
</dbReference>
<feature type="non-terminal residue" evidence="1">
    <location>
        <position position="103"/>
    </location>
</feature>
<gene>
    <name evidence="1" type="ORF">X801_05527</name>
</gene>
<proteinExistence type="predicted"/>
<dbReference type="AlphaFoldDB" id="A0A1S8WVQ1"/>
<sequence>MRPARAILAVDYLRTIYGEETGTYCTYSEDVEGMGMGTVTAGVTPWFLRSTSGPFYRELCPKYKSLERPLHTVTSVGISESHLLFRQGSEFKLHILSFLASIG</sequence>
<dbReference type="Proteomes" id="UP000243686">
    <property type="component" value="Unassembled WGS sequence"/>
</dbReference>
<organism evidence="1 2">
    <name type="scientific">Opisthorchis viverrini</name>
    <name type="common">Southeast Asian liver fluke</name>
    <dbReference type="NCBI Taxonomy" id="6198"/>
    <lineage>
        <taxon>Eukaryota</taxon>
        <taxon>Metazoa</taxon>
        <taxon>Spiralia</taxon>
        <taxon>Lophotrochozoa</taxon>
        <taxon>Platyhelminthes</taxon>
        <taxon>Trematoda</taxon>
        <taxon>Digenea</taxon>
        <taxon>Opisthorchiida</taxon>
        <taxon>Opisthorchiata</taxon>
        <taxon>Opisthorchiidae</taxon>
        <taxon>Opisthorchis</taxon>
    </lineage>
</organism>
<name>A0A1S8WVQ1_OPIVI</name>
<evidence type="ECO:0000313" key="2">
    <source>
        <dbReference type="Proteomes" id="UP000243686"/>
    </source>
</evidence>